<accession>A0A6L5Z6Y2</accession>
<sequence>MMRAVIISTLVVGLAACQGAGTAGGGAEFSDVCNARAQQDLVGGRIADMASLAVAAPKVRFIDPGDSVTQDQQPDRLNIVRDGNGVVTRVYCG</sequence>
<protein>
    <recommendedName>
        <fullName evidence="4">Peptidase inhibitor I78 family protein</fullName>
    </recommendedName>
</protein>
<dbReference type="EMBL" id="WIND01000026">
    <property type="protein sequence ID" value="MSU91775.1"/>
    <property type="molecule type" value="Genomic_DNA"/>
</dbReference>
<dbReference type="InterPro" id="IPR021719">
    <property type="entry name" value="Prot_inh_I78"/>
</dbReference>
<reference evidence="2 3" key="1">
    <citation type="submission" date="2019-10" db="EMBL/GenBank/DDBJ databases">
        <title>Cognatihalovulum marinum gen. nov. sp. nov., a new member of the family Rhodobacteraceae isolated from deep seawater of the Northwest Indian Ocean.</title>
        <authorList>
            <person name="Ruan C."/>
            <person name="Wang J."/>
            <person name="Zheng X."/>
            <person name="Song L."/>
            <person name="Zhu Y."/>
            <person name="Huang Y."/>
            <person name="Lu Z."/>
            <person name="Du W."/>
            <person name="Huang L."/>
            <person name="Dai X."/>
        </authorList>
    </citation>
    <scope>NUCLEOTIDE SEQUENCE [LARGE SCALE GENOMIC DNA]</scope>
    <source>
        <strain evidence="2 3">2CG4</strain>
    </source>
</reference>
<dbReference type="AlphaFoldDB" id="A0A6L5Z6Y2"/>
<dbReference type="Pfam" id="PF11720">
    <property type="entry name" value="Inhibitor_I78"/>
    <property type="match status" value="1"/>
</dbReference>
<gene>
    <name evidence="2" type="ORF">GE300_19550</name>
</gene>
<feature type="signal peptide" evidence="1">
    <location>
        <begin position="1"/>
        <end position="23"/>
    </location>
</feature>
<organism evidence="2 3">
    <name type="scientific">Halovulum marinum</name>
    <dbReference type="NCBI Taxonomy" id="2662447"/>
    <lineage>
        <taxon>Bacteria</taxon>
        <taxon>Pseudomonadati</taxon>
        <taxon>Pseudomonadota</taxon>
        <taxon>Alphaproteobacteria</taxon>
        <taxon>Rhodobacterales</taxon>
        <taxon>Paracoccaceae</taxon>
        <taxon>Halovulum</taxon>
    </lineage>
</organism>
<name>A0A6L5Z6Y2_9RHOB</name>
<evidence type="ECO:0000256" key="1">
    <source>
        <dbReference type="SAM" id="SignalP"/>
    </source>
</evidence>
<dbReference type="PROSITE" id="PS51257">
    <property type="entry name" value="PROKAR_LIPOPROTEIN"/>
    <property type="match status" value="1"/>
</dbReference>
<keyword evidence="3" id="KW-1185">Reference proteome</keyword>
<evidence type="ECO:0008006" key="4">
    <source>
        <dbReference type="Google" id="ProtNLM"/>
    </source>
</evidence>
<comment type="caution">
    <text evidence="2">The sequence shown here is derived from an EMBL/GenBank/DDBJ whole genome shotgun (WGS) entry which is preliminary data.</text>
</comment>
<evidence type="ECO:0000313" key="3">
    <source>
        <dbReference type="Proteomes" id="UP000474957"/>
    </source>
</evidence>
<dbReference type="Proteomes" id="UP000474957">
    <property type="component" value="Unassembled WGS sequence"/>
</dbReference>
<dbReference type="Gene3D" id="3.30.10.10">
    <property type="entry name" value="Trypsin Inhibitor V, subunit A"/>
    <property type="match status" value="1"/>
</dbReference>
<feature type="chain" id="PRO_5026816806" description="Peptidase inhibitor I78 family protein" evidence="1">
    <location>
        <begin position="24"/>
        <end position="93"/>
    </location>
</feature>
<evidence type="ECO:0000313" key="2">
    <source>
        <dbReference type="EMBL" id="MSU91775.1"/>
    </source>
</evidence>
<proteinExistence type="predicted"/>
<keyword evidence="1" id="KW-0732">Signal</keyword>